<evidence type="ECO:0000313" key="2">
    <source>
        <dbReference type="Proteomes" id="UP001151760"/>
    </source>
</evidence>
<comment type="caution">
    <text evidence="1">The sequence shown here is derived from an EMBL/GenBank/DDBJ whole genome shotgun (WGS) entry which is preliminary data.</text>
</comment>
<sequence length="107" mass="12172">MVSFFLVVSSLQQESLMDLLWDPPLSLRLMGRPQGGTRLFQWGLMWWGVQRRPSAAPQPEIPHRSTGKELGQYIRRMVILEIGPSAPGYLRQIGPHMAGISNVYRNL</sequence>
<gene>
    <name evidence="1" type="ORF">Tco_1091782</name>
</gene>
<keyword evidence="2" id="KW-1185">Reference proteome</keyword>
<accession>A0ABQ5I803</accession>
<name>A0ABQ5I803_9ASTR</name>
<reference evidence="1" key="2">
    <citation type="submission" date="2022-01" db="EMBL/GenBank/DDBJ databases">
        <authorList>
            <person name="Yamashiro T."/>
            <person name="Shiraishi A."/>
            <person name="Satake H."/>
            <person name="Nakayama K."/>
        </authorList>
    </citation>
    <scope>NUCLEOTIDE SEQUENCE</scope>
</reference>
<reference evidence="1" key="1">
    <citation type="journal article" date="2022" name="Int. J. Mol. Sci.">
        <title>Draft Genome of Tanacetum Coccineum: Genomic Comparison of Closely Related Tanacetum-Family Plants.</title>
        <authorList>
            <person name="Yamashiro T."/>
            <person name="Shiraishi A."/>
            <person name="Nakayama K."/>
            <person name="Satake H."/>
        </authorList>
    </citation>
    <scope>NUCLEOTIDE SEQUENCE</scope>
</reference>
<protein>
    <submittedName>
        <fullName evidence="1">Uncharacterized protein</fullName>
    </submittedName>
</protein>
<evidence type="ECO:0000313" key="1">
    <source>
        <dbReference type="EMBL" id="GJT96264.1"/>
    </source>
</evidence>
<proteinExistence type="predicted"/>
<dbReference type="Proteomes" id="UP001151760">
    <property type="component" value="Unassembled WGS sequence"/>
</dbReference>
<organism evidence="1 2">
    <name type="scientific">Tanacetum coccineum</name>
    <dbReference type="NCBI Taxonomy" id="301880"/>
    <lineage>
        <taxon>Eukaryota</taxon>
        <taxon>Viridiplantae</taxon>
        <taxon>Streptophyta</taxon>
        <taxon>Embryophyta</taxon>
        <taxon>Tracheophyta</taxon>
        <taxon>Spermatophyta</taxon>
        <taxon>Magnoliopsida</taxon>
        <taxon>eudicotyledons</taxon>
        <taxon>Gunneridae</taxon>
        <taxon>Pentapetalae</taxon>
        <taxon>asterids</taxon>
        <taxon>campanulids</taxon>
        <taxon>Asterales</taxon>
        <taxon>Asteraceae</taxon>
        <taxon>Asteroideae</taxon>
        <taxon>Anthemideae</taxon>
        <taxon>Anthemidinae</taxon>
        <taxon>Tanacetum</taxon>
    </lineage>
</organism>
<dbReference type="EMBL" id="BQNB010020465">
    <property type="protein sequence ID" value="GJT96264.1"/>
    <property type="molecule type" value="Genomic_DNA"/>
</dbReference>